<dbReference type="AlphaFoldDB" id="A0AAD7DSS9"/>
<evidence type="ECO:0000313" key="2">
    <source>
        <dbReference type="Proteomes" id="UP001221757"/>
    </source>
</evidence>
<reference evidence="1" key="1">
    <citation type="submission" date="2023-03" db="EMBL/GenBank/DDBJ databases">
        <title>Massive genome expansion in bonnet fungi (Mycena s.s.) driven by repeated elements and novel gene families across ecological guilds.</title>
        <authorList>
            <consortium name="Lawrence Berkeley National Laboratory"/>
            <person name="Harder C.B."/>
            <person name="Miyauchi S."/>
            <person name="Viragh M."/>
            <person name="Kuo A."/>
            <person name="Thoen E."/>
            <person name="Andreopoulos B."/>
            <person name="Lu D."/>
            <person name="Skrede I."/>
            <person name="Drula E."/>
            <person name="Henrissat B."/>
            <person name="Morin E."/>
            <person name="Kohler A."/>
            <person name="Barry K."/>
            <person name="LaButti K."/>
            <person name="Morin E."/>
            <person name="Salamov A."/>
            <person name="Lipzen A."/>
            <person name="Mereny Z."/>
            <person name="Hegedus B."/>
            <person name="Baldrian P."/>
            <person name="Stursova M."/>
            <person name="Weitz H."/>
            <person name="Taylor A."/>
            <person name="Grigoriev I.V."/>
            <person name="Nagy L.G."/>
            <person name="Martin F."/>
            <person name="Kauserud H."/>
        </authorList>
    </citation>
    <scope>NUCLEOTIDE SEQUENCE</scope>
    <source>
        <strain evidence="1">CBHHK067</strain>
    </source>
</reference>
<keyword evidence="2" id="KW-1185">Reference proteome</keyword>
<protein>
    <submittedName>
        <fullName evidence="1">Uncharacterized protein</fullName>
    </submittedName>
</protein>
<dbReference type="Proteomes" id="UP001221757">
    <property type="component" value="Unassembled WGS sequence"/>
</dbReference>
<dbReference type="EMBL" id="JARKIE010000033">
    <property type="protein sequence ID" value="KAJ7696820.1"/>
    <property type="molecule type" value="Genomic_DNA"/>
</dbReference>
<evidence type="ECO:0000313" key="1">
    <source>
        <dbReference type="EMBL" id="KAJ7696820.1"/>
    </source>
</evidence>
<sequence length="240" mass="26572">MGVDKVFGLRQRNHIKFGFRRFGPVPAVQCSIILLQASALLLPHPVPSSTAVDASLEKLIKIPTTGNSSKTLDSVSILTKTDGSQAFRSFASFFSLSRLKTLLDSPRDTEGLSAMPSLRIGILTIRKATGYIGGTIMFLLGQVTSFCRAGKLAIIGKSPNPTEEDFLPQLFQAIPLSAEDRLMHSGSRSIIKYMTMYMYDKNKSDLTTPWPRRAGREPTNIVPCRSRNYLSSIRWLNTPF</sequence>
<name>A0AAD7DSS9_MYCRO</name>
<accession>A0AAD7DSS9</accession>
<gene>
    <name evidence="1" type="ORF">B0H17DRAFT_1177869</name>
</gene>
<proteinExistence type="predicted"/>
<comment type="caution">
    <text evidence="1">The sequence shown here is derived from an EMBL/GenBank/DDBJ whole genome shotgun (WGS) entry which is preliminary data.</text>
</comment>
<organism evidence="1 2">
    <name type="scientific">Mycena rosella</name>
    <name type="common">Pink bonnet</name>
    <name type="synonym">Agaricus rosellus</name>
    <dbReference type="NCBI Taxonomy" id="1033263"/>
    <lineage>
        <taxon>Eukaryota</taxon>
        <taxon>Fungi</taxon>
        <taxon>Dikarya</taxon>
        <taxon>Basidiomycota</taxon>
        <taxon>Agaricomycotina</taxon>
        <taxon>Agaricomycetes</taxon>
        <taxon>Agaricomycetidae</taxon>
        <taxon>Agaricales</taxon>
        <taxon>Marasmiineae</taxon>
        <taxon>Mycenaceae</taxon>
        <taxon>Mycena</taxon>
    </lineage>
</organism>